<dbReference type="KEGG" id="mfu:LILAB_36710"/>
<proteinExistence type="predicted"/>
<gene>
    <name evidence="2" type="ordered locus">LILAB_36710</name>
</gene>
<dbReference type="Proteomes" id="UP000000488">
    <property type="component" value="Chromosome"/>
</dbReference>
<protein>
    <submittedName>
        <fullName evidence="2">Uncharacterized protein</fullName>
    </submittedName>
</protein>
<evidence type="ECO:0000256" key="1">
    <source>
        <dbReference type="SAM" id="MobiDB-lite"/>
    </source>
</evidence>
<reference evidence="2 3" key="1">
    <citation type="journal article" date="2011" name="J. Bacteriol.">
        <title>Genome sequence of the halotolerant marine bacterium Myxococcus fulvus HW-1.</title>
        <authorList>
            <person name="Li Z.F."/>
            <person name="Li X."/>
            <person name="Liu H."/>
            <person name="Liu X."/>
            <person name="Han K."/>
            <person name="Wu Z.H."/>
            <person name="Hu W."/>
            <person name="Li F.F."/>
            <person name="Li Y.Z."/>
        </authorList>
    </citation>
    <scope>NUCLEOTIDE SEQUENCE [LARGE SCALE GENOMIC DNA]</scope>
    <source>
        <strain evidence="3">ATCC BAA-855 / HW-1</strain>
    </source>
</reference>
<feature type="region of interest" description="Disordered" evidence="1">
    <location>
        <begin position="1"/>
        <end position="31"/>
    </location>
</feature>
<name>F8CQX4_MYXFH</name>
<dbReference type="EMBL" id="CP002830">
    <property type="protein sequence ID" value="AEI69217.1"/>
    <property type="molecule type" value="Genomic_DNA"/>
</dbReference>
<dbReference type="HOGENOM" id="CLU_3397528_0_0_7"/>
<accession>F8CQX4</accession>
<dbReference type="STRING" id="483219.LILAB_36710"/>
<dbReference type="AlphaFoldDB" id="F8CQX4"/>
<sequence length="31" mass="3257">MKPVSAPTQGPRYFSPTGPTAMRAPLRAQAA</sequence>
<evidence type="ECO:0000313" key="2">
    <source>
        <dbReference type="EMBL" id="AEI69217.1"/>
    </source>
</evidence>
<evidence type="ECO:0000313" key="3">
    <source>
        <dbReference type="Proteomes" id="UP000000488"/>
    </source>
</evidence>
<organism evidence="2 3">
    <name type="scientific">Myxococcus fulvus (strain ATCC BAA-855 / HW-1)</name>
    <dbReference type="NCBI Taxonomy" id="483219"/>
    <lineage>
        <taxon>Bacteria</taxon>
        <taxon>Pseudomonadati</taxon>
        <taxon>Myxococcota</taxon>
        <taxon>Myxococcia</taxon>
        <taxon>Myxococcales</taxon>
        <taxon>Cystobacterineae</taxon>
        <taxon>Myxococcaceae</taxon>
        <taxon>Myxococcus</taxon>
    </lineage>
</organism>